<evidence type="ECO:0000256" key="6">
    <source>
        <dbReference type="ARBA" id="ARBA00023015"/>
    </source>
</evidence>
<dbReference type="GO" id="GO:0003743">
    <property type="term" value="F:translation initiation factor activity"/>
    <property type="evidence" value="ECO:0007669"/>
    <property type="project" value="UniProtKB-KW"/>
</dbReference>
<evidence type="ECO:0000256" key="4">
    <source>
        <dbReference type="ARBA" id="ARBA00022771"/>
    </source>
</evidence>
<keyword evidence="15" id="KW-1185">Reference proteome</keyword>
<evidence type="ECO:0000256" key="2">
    <source>
        <dbReference type="ARBA" id="ARBA00006899"/>
    </source>
</evidence>
<evidence type="ECO:0000313" key="14">
    <source>
        <dbReference type="EMBL" id="TVY93668.1"/>
    </source>
</evidence>
<sequence length="534" mass="62197">MSSYIDYHRFPRGESCTEEGCRSRKYYIEDGKKFCQRGHEQAGFTQTQQDEDDWNQQGRKTRKKKEEKEKVEKVLSGLDASNHYLECFQLILRKQSRWLIEVKGFPPELEIVVRDLWTSRIQDLHKPEERGGYGSTMFSSQSEGENTDTDGARSMSSRRSKGSVVGKEKLPKLIETLGLCYLGMLLLRLPVSLGELYKWAAKEEMIYTRAIKEIPKDMRTRLPPYYYAALEIRAQLKGSSLYRTVLQLVEFYNHQFEMVFPPLNAPLLIFKHVRDLGLPVEIYPAVRRLSTMLGFDFSYPTITKRVHEIQAYPEIQIISMIILATKLSHPFDSITRIPESDLDPTALKLDWARWRKTMGERSSDGLKQGDEIKVTDTDVLGMSEKKMDDYLDWYQRTWIDDRDAKMAEQILELFPLEELPPKPVAEPMQEQSIPRVKQVQQDLIAQKPLPLEDDESEKINRPGELYRRYRRVEDLPENARVFYEKAAENTGSSLKMLVRGVVQLETLMENWNLADRKRRLLAEQQSVSSSDDED</sequence>
<dbReference type="Pfam" id="PF20644">
    <property type="entry name" value="Rrn7_cyclin_N"/>
    <property type="match status" value="1"/>
</dbReference>
<proteinExistence type="inferred from homology"/>
<evidence type="ECO:0000256" key="5">
    <source>
        <dbReference type="ARBA" id="ARBA00022833"/>
    </source>
</evidence>
<comment type="subcellular location">
    <subcellularLocation>
        <location evidence="1">Nucleus</location>
        <location evidence="1">Nucleolus</location>
    </subcellularLocation>
</comment>
<dbReference type="Proteomes" id="UP000315522">
    <property type="component" value="Unassembled WGS sequence"/>
</dbReference>
<evidence type="ECO:0000256" key="1">
    <source>
        <dbReference type="ARBA" id="ARBA00004604"/>
    </source>
</evidence>
<dbReference type="Pfam" id="PF11781">
    <property type="entry name" value="Zn_ribbon_RRN7"/>
    <property type="match status" value="1"/>
</dbReference>
<dbReference type="InterPro" id="IPR048540">
    <property type="entry name" value="Rrn7_cyclin_N"/>
</dbReference>
<feature type="domain" description="Rrn7/TAF1B N-terminal cyclin" evidence="12">
    <location>
        <begin position="88"/>
        <end position="216"/>
    </location>
</feature>
<comment type="caution">
    <text evidence="14">The sequence shown here is derived from an EMBL/GenBank/DDBJ whole genome shotgun (WGS) entry which is preliminary data.</text>
</comment>
<evidence type="ECO:0000256" key="8">
    <source>
        <dbReference type="ARBA" id="ARBA00023163"/>
    </source>
</evidence>
<dbReference type="InterPro" id="IPR033599">
    <property type="entry name" value="TAF1B/Rrn7"/>
</dbReference>
<evidence type="ECO:0000259" key="12">
    <source>
        <dbReference type="Pfam" id="PF20644"/>
    </source>
</evidence>
<keyword evidence="14" id="KW-0396">Initiation factor</keyword>
<dbReference type="GO" id="GO:0008270">
    <property type="term" value="F:zinc ion binding"/>
    <property type="evidence" value="ECO:0007669"/>
    <property type="project" value="UniProtKB-KW"/>
</dbReference>
<keyword evidence="7" id="KW-0238">DNA-binding</keyword>
<feature type="domain" description="Rrn7/TAF1B C-terminal cyclin" evidence="13">
    <location>
        <begin position="236"/>
        <end position="398"/>
    </location>
</feature>
<accession>A0A559ML28</accession>
<evidence type="ECO:0000256" key="10">
    <source>
        <dbReference type="SAM" id="MobiDB-lite"/>
    </source>
</evidence>
<comment type="similarity">
    <text evidence="2">Belongs to the RRN7/TAF1B family.</text>
</comment>
<keyword evidence="14" id="KW-0648">Protein biosynthesis</keyword>
<dbReference type="GO" id="GO:0001164">
    <property type="term" value="F:RNA polymerase I core promoter sequence-specific DNA binding"/>
    <property type="evidence" value="ECO:0007669"/>
    <property type="project" value="InterPro"/>
</dbReference>
<keyword evidence="3" id="KW-0479">Metal-binding</keyword>
<keyword evidence="8" id="KW-0804">Transcription</keyword>
<protein>
    <submittedName>
        <fullName evidence="14">RNA polymerase I-specific transcription initiation factor</fullName>
    </submittedName>
</protein>
<organism evidence="14 15">
    <name type="scientific">Lachnellula willkommii</name>
    <dbReference type="NCBI Taxonomy" id="215461"/>
    <lineage>
        <taxon>Eukaryota</taxon>
        <taxon>Fungi</taxon>
        <taxon>Dikarya</taxon>
        <taxon>Ascomycota</taxon>
        <taxon>Pezizomycotina</taxon>
        <taxon>Leotiomycetes</taxon>
        <taxon>Helotiales</taxon>
        <taxon>Lachnaceae</taxon>
        <taxon>Lachnellula</taxon>
    </lineage>
</organism>
<dbReference type="InterPro" id="IPR048538">
    <property type="entry name" value="Rrn7_cyclin_C"/>
</dbReference>
<dbReference type="GO" id="GO:0042790">
    <property type="term" value="P:nucleolar large rRNA transcription by RNA polymerase I"/>
    <property type="evidence" value="ECO:0007669"/>
    <property type="project" value="TreeGrafter"/>
</dbReference>
<reference evidence="14 15" key="1">
    <citation type="submission" date="2018-05" db="EMBL/GenBank/DDBJ databases">
        <title>Genome sequencing and assembly of the regulated plant pathogen Lachnellula willkommii and related sister species for the development of diagnostic species identification markers.</title>
        <authorList>
            <person name="Giroux E."/>
            <person name="Bilodeau G."/>
        </authorList>
    </citation>
    <scope>NUCLEOTIDE SEQUENCE [LARGE SCALE GENOMIC DNA]</scope>
    <source>
        <strain evidence="14 15">CBS 172.35</strain>
    </source>
</reference>
<dbReference type="EMBL" id="QGML01000098">
    <property type="protein sequence ID" value="TVY93668.1"/>
    <property type="molecule type" value="Genomic_DNA"/>
</dbReference>
<gene>
    <name evidence="14" type="primary">rrn7</name>
    <name evidence="14" type="ORF">LAWI1_G000613</name>
</gene>
<keyword evidence="5" id="KW-0862">Zinc</keyword>
<feature type="region of interest" description="Disordered" evidence="10">
    <location>
        <begin position="41"/>
        <end position="70"/>
    </location>
</feature>
<name>A0A559ML28_9HELO</name>
<keyword evidence="6" id="KW-0805">Transcription regulation</keyword>
<dbReference type="GO" id="GO:0070860">
    <property type="term" value="C:RNA polymerase I core factor complex"/>
    <property type="evidence" value="ECO:0007669"/>
    <property type="project" value="InterPro"/>
</dbReference>
<keyword evidence="9" id="KW-0539">Nucleus</keyword>
<dbReference type="Pfam" id="PF20645">
    <property type="entry name" value="Rrn7_cyclin_C"/>
    <property type="match status" value="1"/>
</dbReference>
<feature type="domain" description="RRN7-type" evidence="11">
    <location>
        <begin position="11"/>
        <end position="43"/>
    </location>
</feature>
<dbReference type="PANTHER" id="PTHR31576">
    <property type="entry name" value="TATA BOX-BINDING PROTEIN-ASSOCIATED FACTOR RNA POLYMERASE I SUBUNIT B"/>
    <property type="match status" value="1"/>
</dbReference>
<evidence type="ECO:0000313" key="15">
    <source>
        <dbReference type="Proteomes" id="UP000315522"/>
    </source>
</evidence>
<evidence type="ECO:0000256" key="9">
    <source>
        <dbReference type="ARBA" id="ARBA00023242"/>
    </source>
</evidence>
<keyword evidence="4" id="KW-0863">Zinc-finger</keyword>
<evidence type="ECO:0000256" key="3">
    <source>
        <dbReference type="ARBA" id="ARBA00022723"/>
    </source>
</evidence>
<evidence type="ECO:0000259" key="11">
    <source>
        <dbReference type="Pfam" id="PF11781"/>
    </source>
</evidence>
<dbReference type="InterPro" id="IPR021752">
    <property type="entry name" value="TF_Rrn7_Zf"/>
</dbReference>
<evidence type="ECO:0000259" key="13">
    <source>
        <dbReference type="Pfam" id="PF20645"/>
    </source>
</evidence>
<dbReference type="AlphaFoldDB" id="A0A559ML28"/>
<dbReference type="PANTHER" id="PTHR31576:SF2">
    <property type="entry name" value="TATA BOX-BINDING PROTEIN-ASSOCIATED FACTOR RNA POLYMERASE I SUBUNIT B"/>
    <property type="match status" value="1"/>
</dbReference>
<feature type="region of interest" description="Disordered" evidence="10">
    <location>
        <begin position="127"/>
        <end position="163"/>
    </location>
</feature>
<evidence type="ECO:0000256" key="7">
    <source>
        <dbReference type="ARBA" id="ARBA00023125"/>
    </source>
</evidence>